<accession>A0A6M3JIB4</accession>
<dbReference type="AlphaFoldDB" id="A0A6M3JIB4"/>
<name>A0A6M3JIB4_9ZZZZ</name>
<protein>
    <submittedName>
        <fullName evidence="1">Uncharacterized protein</fullName>
    </submittedName>
</protein>
<dbReference type="EMBL" id="MT141747">
    <property type="protein sequence ID" value="QJA69919.1"/>
    <property type="molecule type" value="Genomic_DNA"/>
</dbReference>
<evidence type="ECO:0000313" key="1">
    <source>
        <dbReference type="EMBL" id="QJA69919.1"/>
    </source>
</evidence>
<sequence>MKSIREILIEREEMSPEEADELIKEAREEFNRRLIDGDQEEDLWNFCEDWFGLEPDYLEELF</sequence>
<reference evidence="1" key="1">
    <citation type="submission" date="2020-03" db="EMBL/GenBank/DDBJ databases">
        <title>The deep terrestrial virosphere.</title>
        <authorList>
            <person name="Holmfeldt K."/>
            <person name="Nilsson E."/>
            <person name="Simone D."/>
            <person name="Lopez-Fernandez M."/>
            <person name="Wu X."/>
            <person name="de Brujin I."/>
            <person name="Lundin D."/>
            <person name="Andersson A."/>
            <person name="Bertilsson S."/>
            <person name="Dopson M."/>
        </authorList>
    </citation>
    <scope>NUCLEOTIDE SEQUENCE</scope>
    <source>
        <strain evidence="1">MM415A04168</strain>
    </source>
</reference>
<gene>
    <name evidence="1" type="ORF">MM415A04168_0012</name>
</gene>
<organism evidence="1">
    <name type="scientific">viral metagenome</name>
    <dbReference type="NCBI Taxonomy" id="1070528"/>
    <lineage>
        <taxon>unclassified sequences</taxon>
        <taxon>metagenomes</taxon>
        <taxon>organismal metagenomes</taxon>
    </lineage>
</organism>
<proteinExistence type="predicted"/>